<gene>
    <name evidence="1" type="ORF">SAMN04487995_5933</name>
</gene>
<keyword evidence="2" id="KW-1185">Reference proteome</keyword>
<reference evidence="1 2" key="1">
    <citation type="submission" date="2016-10" db="EMBL/GenBank/DDBJ databases">
        <authorList>
            <person name="de Groot N.N."/>
        </authorList>
    </citation>
    <scope>NUCLEOTIDE SEQUENCE [LARGE SCALE GENOMIC DNA]</scope>
    <source>
        <strain evidence="1 2">DSM 19938</strain>
    </source>
</reference>
<evidence type="ECO:0000313" key="1">
    <source>
        <dbReference type="EMBL" id="SEJ68892.1"/>
    </source>
</evidence>
<dbReference type="EMBL" id="FNXY01000011">
    <property type="protein sequence ID" value="SEJ68892.1"/>
    <property type="molecule type" value="Genomic_DNA"/>
</dbReference>
<organism evidence="1 2">
    <name type="scientific">Dyadobacter koreensis</name>
    <dbReference type="NCBI Taxonomy" id="408657"/>
    <lineage>
        <taxon>Bacteria</taxon>
        <taxon>Pseudomonadati</taxon>
        <taxon>Bacteroidota</taxon>
        <taxon>Cytophagia</taxon>
        <taxon>Cytophagales</taxon>
        <taxon>Spirosomataceae</taxon>
        <taxon>Dyadobacter</taxon>
    </lineage>
</organism>
<proteinExistence type="predicted"/>
<sequence length="346" mass="39749">MKENEHEVENRREFFATDISTAYATGTSKNLSNAWERLHLRKSIRHSDKFPSHKFQHLTFCKMHIHRFTICLMLLAAWGCQTDSETILPGEASSANGPQGATEIPATNLRIKQMLVTGNNGGLGPMFVNTYFTYAKGRELENVTIPTDTYAGLNTRLYTYDEQGRITVSRSLRENPTNNGIRGYQTNYHYTDSTIVQTDFQVDIEGNLSVNPQAPNYKVTYRLNNEGLVYEEFEEGTIIWGSETTELRRHTYENGNIVKTTTLDAFGQVVSTFYYEYDNKVNPFYKWSHMYSPTLTCSRNNVIGWRTGKSEPQRNEYTYNEHGLPLTKKNVTQGAVLTYDYETFEN</sequence>
<accession>A0A1H7B3B4</accession>
<name>A0A1H7B3B4_9BACT</name>
<evidence type="ECO:0000313" key="2">
    <source>
        <dbReference type="Proteomes" id="UP000199532"/>
    </source>
</evidence>
<dbReference type="Proteomes" id="UP000199532">
    <property type="component" value="Unassembled WGS sequence"/>
</dbReference>
<protein>
    <submittedName>
        <fullName evidence="1">Uncharacterized protein</fullName>
    </submittedName>
</protein>
<dbReference type="AlphaFoldDB" id="A0A1H7B3B4"/>